<gene>
    <name evidence="11" type="primary">ND5</name>
</gene>
<feature type="transmembrane region" description="Helical" evidence="8">
    <location>
        <begin position="300"/>
        <end position="320"/>
    </location>
</feature>
<sequence length="563" mass="64934">MLLNKSLFRSSLLLGSLMLLLLFIMLNSSISNFIYLLEVKLLYISSTWLSMSFIIDYLSLSFSLVVLMVSLCVFSFAINYMYLDLSKFRFMIVLMMFVFSMNLLVMSGSFLTLMIGWDGLGLSSFVLIIYYMNSSSLKAGMLTLLSNRIGDIMIMWSFIFFCYLGYFNIFPLEKYHFMCLLLLTIAAMTKSAQYPFSAWLPAAMAAPTPVSALVHSSTLVTAGVFLLIRFLMSAQLSTFTINMLNFVSAMTCFMGGVVACFEHDIKKVIAFSTLSQLGLMMYSISMNFSNLALIHLYTHAMFKSLLFLSAGMILMISFGIQDLRLLGSVIKYNPSLCLFFNISTLCLLGIPFMSSFYSKHIIYEMMMMSPLNIFSLMLMLLGTMLTGIYSIRMLLSLMWKKNYNCNMSLKISMKEYFPMILLFIMSIIIGKMLSMNNMIFWETLYVNSTWSLITMILPIIGAFLGTYMMMHYYYNSTGNYFFSSMFFLWESSNSMNLFLMEPSKKMKVLDYGWLEPFYIKSSFYNILDYKMKVFFGYGFHYLSFMLHGKMVIFMVFMVCYMLS</sequence>
<dbReference type="EC" id="7.1.1.2" evidence="2 8"/>
<keyword evidence="6 8" id="KW-0472">Membrane</keyword>
<evidence type="ECO:0000259" key="10">
    <source>
        <dbReference type="Pfam" id="PF00662"/>
    </source>
</evidence>
<protein>
    <recommendedName>
        <fullName evidence="3 8">NADH-ubiquinone oxidoreductase chain 5</fullName>
        <ecNumber evidence="2 8">7.1.1.2</ecNumber>
    </recommendedName>
</protein>
<feature type="transmembrane region" description="Helical" evidence="8">
    <location>
        <begin position="332"/>
        <end position="353"/>
    </location>
</feature>
<keyword evidence="8 11" id="KW-0496">Mitochondrion</keyword>
<dbReference type="GO" id="GO:0003954">
    <property type="term" value="F:NADH dehydrogenase activity"/>
    <property type="evidence" value="ECO:0007669"/>
    <property type="project" value="TreeGrafter"/>
</dbReference>
<evidence type="ECO:0000259" key="9">
    <source>
        <dbReference type="Pfam" id="PF00361"/>
    </source>
</evidence>
<dbReference type="AlphaFoldDB" id="A0A2Z1P6Q9"/>
<feature type="transmembrane region" description="Helical" evidence="8">
    <location>
        <begin position="268"/>
        <end position="288"/>
    </location>
</feature>
<dbReference type="PRINTS" id="PR01434">
    <property type="entry name" value="NADHDHGNASE5"/>
</dbReference>
<evidence type="ECO:0000256" key="1">
    <source>
        <dbReference type="ARBA" id="ARBA00004141"/>
    </source>
</evidence>
<keyword evidence="5 8" id="KW-1133">Transmembrane helix</keyword>
<feature type="transmembrane region" description="Helical" evidence="8">
    <location>
        <begin position="445"/>
        <end position="465"/>
    </location>
</feature>
<dbReference type="CTD" id="4540"/>
<evidence type="ECO:0000256" key="3">
    <source>
        <dbReference type="ARBA" id="ARBA00021096"/>
    </source>
</evidence>
<dbReference type="InterPro" id="IPR003945">
    <property type="entry name" value="NU5C-like"/>
</dbReference>
<feature type="transmembrane region" description="Helical" evidence="8">
    <location>
        <begin position="243"/>
        <end position="261"/>
    </location>
</feature>
<feature type="transmembrane region" description="Helical" evidence="8">
    <location>
        <begin position="114"/>
        <end position="132"/>
    </location>
</feature>
<comment type="subcellular location">
    <subcellularLocation>
        <location evidence="1">Membrane</location>
        <topology evidence="1">Multi-pass membrane protein</topology>
    </subcellularLocation>
</comment>
<geneLocation type="mitochondrion" evidence="11"/>
<dbReference type="InterPro" id="IPR001516">
    <property type="entry name" value="Proton_antipo_N"/>
</dbReference>
<dbReference type="GO" id="GO:0008137">
    <property type="term" value="F:NADH dehydrogenase (ubiquinone) activity"/>
    <property type="evidence" value="ECO:0007669"/>
    <property type="project" value="UniProtKB-EC"/>
</dbReference>
<evidence type="ECO:0000256" key="5">
    <source>
        <dbReference type="ARBA" id="ARBA00022989"/>
    </source>
</evidence>
<feature type="domain" description="NADH:quinone oxidoreductase/Mrp antiporter transmembrane" evidence="9">
    <location>
        <begin position="107"/>
        <end position="385"/>
    </location>
</feature>
<keyword evidence="8" id="KW-0520">NAD</keyword>
<dbReference type="Pfam" id="PF00361">
    <property type="entry name" value="Proton_antipo_M"/>
    <property type="match status" value="1"/>
</dbReference>
<feature type="transmembrane region" description="Helical" evidence="8">
    <location>
        <begin position="90"/>
        <end position="108"/>
    </location>
</feature>
<feature type="domain" description="NADH-Ubiquinone oxidoreductase (complex I) chain 5 N-terminal" evidence="10">
    <location>
        <begin position="44"/>
        <end position="90"/>
    </location>
</feature>
<feature type="transmembrane region" description="Helical" evidence="8">
    <location>
        <begin position="12"/>
        <end position="37"/>
    </location>
</feature>
<evidence type="ECO:0000256" key="7">
    <source>
        <dbReference type="ARBA" id="ARBA00049551"/>
    </source>
</evidence>
<dbReference type="InterPro" id="IPR001750">
    <property type="entry name" value="ND/Mrp_TM"/>
</dbReference>
<feature type="transmembrane region" description="Helical" evidence="8">
    <location>
        <begin position="539"/>
        <end position="562"/>
    </location>
</feature>
<evidence type="ECO:0000256" key="8">
    <source>
        <dbReference type="RuleBase" id="RU003404"/>
    </source>
</evidence>
<comment type="catalytic activity">
    <reaction evidence="7 8">
        <text>a ubiquinone + NADH + 5 H(+)(in) = a ubiquinol + NAD(+) + 4 H(+)(out)</text>
        <dbReference type="Rhea" id="RHEA:29091"/>
        <dbReference type="Rhea" id="RHEA-COMP:9565"/>
        <dbReference type="Rhea" id="RHEA-COMP:9566"/>
        <dbReference type="ChEBI" id="CHEBI:15378"/>
        <dbReference type="ChEBI" id="CHEBI:16389"/>
        <dbReference type="ChEBI" id="CHEBI:17976"/>
        <dbReference type="ChEBI" id="CHEBI:57540"/>
        <dbReference type="ChEBI" id="CHEBI:57945"/>
        <dbReference type="EC" id="7.1.1.2"/>
    </reaction>
</comment>
<reference evidence="11" key="1">
    <citation type="journal article" date="2016" name="Mitochondrial DNA Part B Resour">
        <title>The complete mitochondrial genome of Achatinella mustelina (Gastropoda: Pulmonata: Stylommatophora).</title>
        <authorList>
            <person name="Price M.R."/>
            <person name="Forsman Z.H."/>
            <person name="Knapp I."/>
            <person name="Hadfield M.G."/>
            <person name="Toonen R.J."/>
        </authorList>
    </citation>
    <scope>NUCLEOTIDE SEQUENCE</scope>
</reference>
<comment type="similarity">
    <text evidence="8">Belongs to the complex I subunit 5 family.</text>
</comment>
<dbReference type="Pfam" id="PF00662">
    <property type="entry name" value="Proton_antipo_N"/>
    <property type="match status" value="1"/>
</dbReference>
<keyword evidence="4 8" id="KW-0812">Transmembrane</keyword>
<dbReference type="GO" id="GO:0042773">
    <property type="term" value="P:ATP synthesis coupled electron transport"/>
    <property type="evidence" value="ECO:0007669"/>
    <property type="project" value="InterPro"/>
</dbReference>
<name>A0A2Z1P6Q9_9EUPU</name>
<accession>A0A2Z1P6Q9</accession>
<organism evidence="11">
    <name type="scientific">Achatinella mustelina</name>
    <dbReference type="NCBI Taxonomy" id="115943"/>
    <lineage>
        <taxon>Eukaryota</taxon>
        <taxon>Metazoa</taxon>
        <taxon>Spiralia</taxon>
        <taxon>Lophotrochozoa</taxon>
        <taxon>Mollusca</taxon>
        <taxon>Gastropoda</taxon>
        <taxon>Heterobranchia</taxon>
        <taxon>Euthyneura</taxon>
        <taxon>Panpulmonata</taxon>
        <taxon>Eupulmonata</taxon>
        <taxon>Stylommatophora</taxon>
        <taxon>Orthurethra</taxon>
        <taxon>Achatinellidae</taxon>
        <taxon>Achatinella</taxon>
    </lineage>
</organism>
<evidence type="ECO:0000256" key="6">
    <source>
        <dbReference type="ARBA" id="ARBA00023136"/>
    </source>
</evidence>
<evidence type="ECO:0000256" key="2">
    <source>
        <dbReference type="ARBA" id="ARBA00012944"/>
    </source>
</evidence>
<feature type="transmembrane region" description="Helical" evidence="8">
    <location>
        <begin position="175"/>
        <end position="192"/>
    </location>
</feature>
<dbReference type="RefSeq" id="YP_009253505.1">
    <property type="nucleotide sequence ID" value="NC_030190.1"/>
</dbReference>
<keyword evidence="8" id="KW-0830">Ubiquinone</keyword>
<feature type="transmembrane region" description="Helical" evidence="8">
    <location>
        <begin position="373"/>
        <end position="395"/>
    </location>
</feature>
<feature type="transmembrane region" description="Helical" evidence="8">
    <location>
        <begin position="152"/>
        <end position="169"/>
    </location>
</feature>
<dbReference type="GO" id="GO:0016020">
    <property type="term" value="C:membrane"/>
    <property type="evidence" value="ECO:0007669"/>
    <property type="project" value="UniProtKB-SubCell"/>
</dbReference>
<feature type="transmembrane region" description="Helical" evidence="8">
    <location>
        <begin position="212"/>
        <end position="231"/>
    </location>
</feature>
<feature type="transmembrane region" description="Helical" evidence="8">
    <location>
        <begin position="57"/>
        <end position="78"/>
    </location>
</feature>
<evidence type="ECO:0000313" key="11">
    <source>
        <dbReference type="EMBL" id="ANC62880.1"/>
    </source>
</evidence>
<feature type="transmembrane region" description="Helical" evidence="8">
    <location>
        <begin position="416"/>
        <end position="433"/>
    </location>
</feature>
<dbReference type="EMBL" id="KU525108">
    <property type="protein sequence ID" value="ANC62880.1"/>
    <property type="molecule type" value="Genomic_DNA"/>
</dbReference>
<dbReference type="PANTHER" id="PTHR42829:SF2">
    <property type="entry name" value="NADH-UBIQUINONE OXIDOREDUCTASE CHAIN 5"/>
    <property type="match status" value="1"/>
</dbReference>
<proteinExistence type="inferred from homology"/>
<evidence type="ECO:0000256" key="4">
    <source>
        <dbReference type="ARBA" id="ARBA00022692"/>
    </source>
</evidence>
<dbReference type="GO" id="GO:0015990">
    <property type="term" value="P:electron transport coupled proton transport"/>
    <property type="evidence" value="ECO:0007669"/>
    <property type="project" value="TreeGrafter"/>
</dbReference>
<keyword evidence="8" id="KW-0813">Transport</keyword>
<dbReference type="PANTHER" id="PTHR42829">
    <property type="entry name" value="NADH-UBIQUINONE OXIDOREDUCTASE CHAIN 5"/>
    <property type="match status" value="1"/>
</dbReference>
<comment type="function">
    <text evidence="8">Core subunit of the mitochondrial membrane respiratory chain NADH dehydrogenase (Complex I) which catalyzes electron transfer from NADH through the respiratory chain, using ubiquinone as an electron acceptor. Essential for the catalytic activity and assembly of complex I.</text>
</comment>
<dbReference type="GeneID" id="27909928"/>